<dbReference type="GO" id="GO:0055085">
    <property type="term" value="P:transmembrane transport"/>
    <property type="evidence" value="ECO:0007669"/>
    <property type="project" value="InterPro"/>
</dbReference>
<feature type="transmembrane region" description="Helical" evidence="7">
    <location>
        <begin position="88"/>
        <end position="106"/>
    </location>
</feature>
<dbReference type="AlphaFoldDB" id="A0A3S0W4V1"/>
<evidence type="ECO:0000256" key="7">
    <source>
        <dbReference type="SAM" id="Phobius"/>
    </source>
</evidence>
<dbReference type="PANTHER" id="PTHR43634">
    <property type="entry name" value="OW CONDUCTANCE MECHANOSENSITIVE CHANNEL"/>
    <property type="match status" value="1"/>
</dbReference>
<evidence type="ECO:0000313" key="12">
    <source>
        <dbReference type="Proteomes" id="UP000267430"/>
    </source>
</evidence>
<proteinExistence type="inferred from homology"/>
<dbReference type="InterPro" id="IPR049278">
    <property type="entry name" value="MS_channel_C"/>
</dbReference>
<dbReference type="InterPro" id="IPR011066">
    <property type="entry name" value="MscS_channel_C_sf"/>
</dbReference>
<keyword evidence="4 7" id="KW-0812">Transmembrane</keyword>
<evidence type="ECO:0000256" key="5">
    <source>
        <dbReference type="ARBA" id="ARBA00022989"/>
    </source>
</evidence>
<keyword evidence="6 7" id="KW-0472">Membrane</keyword>
<organism evidence="11 12">
    <name type="scientific">Peribacillus cavernae</name>
    <dbReference type="NCBI Taxonomy" id="1674310"/>
    <lineage>
        <taxon>Bacteria</taxon>
        <taxon>Bacillati</taxon>
        <taxon>Bacillota</taxon>
        <taxon>Bacilli</taxon>
        <taxon>Bacillales</taxon>
        <taxon>Bacillaceae</taxon>
        <taxon>Peribacillus</taxon>
    </lineage>
</organism>
<dbReference type="PANTHER" id="PTHR43634:SF2">
    <property type="entry name" value="LOW CONDUCTANCE MECHANOSENSITIVE CHANNEL YNAI"/>
    <property type="match status" value="1"/>
</dbReference>
<dbReference type="Proteomes" id="UP000267430">
    <property type="component" value="Unassembled WGS sequence"/>
</dbReference>
<dbReference type="OrthoDB" id="9809206at2"/>
<dbReference type="InterPro" id="IPR010920">
    <property type="entry name" value="LSM_dom_sf"/>
</dbReference>
<dbReference type="Pfam" id="PF21082">
    <property type="entry name" value="MS_channel_3rd"/>
    <property type="match status" value="1"/>
</dbReference>
<evidence type="ECO:0000313" key="11">
    <source>
        <dbReference type="EMBL" id="RUQ32558.1"/>
    </source>
</evidence>
<evidence type="ECO:0000259" key="10">
    <source>
        <dbReference type="Pfam" id="PF21088"/>
    </source>
</evidence>
<evidence type="ECO:0000259" key="9">
    <source>
        <dbReference type="Pfam" id="PF21082"/>
    </source>
</evidence>
<dbReference type="SUPFAM" id="SSF82689">
    <property type="entry name" value="Mechanosensitive channel protein MscS (YggB), C-terminal domain"/>
    <property type="match status" value="1"/>
</dbReference>
<dbReference type="GO" id="GO:0005886">
    <property type="term" value="C:plasma membrane"/>
    <property type="evidence" value="ECO:0007669"/>
    <property type="project" value="UniProtKB-SubCell"/>
</dbReference>
<dbReference type="Gene3D" id="3.30.70.100">
    <property type="match status" value="1"/>
</dbReference>
<feature type="transmembrane region" description="Helical" evidence="7">
    <location>
        <begin position="155"/>
        <end position="177"/>
    </location>
</feature>
<accession>A0A3S0W4V1</accession>
<feature type="domain" description="Mechanosensitive ion channel MscS" evidence="8">
    <location>
        <begin position="206"/>
        <end position="272"/>
    </location>
</feature>
<dbReference type="Pfam" id="PF00924">
    <property type="entry name" value="MS_channel_2nd"/>
    <property type="match status" value="1"/>
</dbReference>
<dbReference type="SUPFAM" id="SSF82861">
    <property type="entry name" value="Mechanosensitive channel protein MscS (YggB), transmembrane region"/>
    <property type="match status" value="1"/>
</dbReference>
<feature type="transmembrane region" description="Helical" evidence="7">
    <location>
        <begin position="38"/>
        <end position="67"/>
    </location>
</feature>
<dbReference type="InterPro" id="IPR045042">
    <property type="entry name" value="YnaI-like"/>
</dbReference>
<keyword evidence="12" id="KW-1185">Reference proteome</keyword>
<name>A0A3S0W4V1_9BACI</name>
<evidence type="ECO:0000256" key="4">
    <source>
        <dbReference type="ARBA" id="ARBA00022692"/>
    </source>
</evidence>
<dbReference type="Pfam" id="PF21088">
    <property type="entry name" value="MS_channel_1st"/>
    <property type="match status" value="1"/>
</dbReference>
<dbReference type="Gene3D" id="2.30.30.60">
    <property type="match status" value="1"/>
</dbReference>
<evidence type="ECO:0000259" key="8">
    <source>
        <dbReference type="Pfam" id="PF00924"/>
    </source>
</evidence>
<keyword evidence="5 7" id="KW-1133">Transmembrane helix</keyword>
<comment type="caution">
    <text evidence="11">The sequence shown here is derived from an EMBL/GenBank/DDBJ whole genome shotgun (WGS) entry which is preliminary data.</text>
</comment>
<evidence type="ECO:0000256" key="1">
    <source>
        <dbReference type="ARBA" id="ARBA00004651"/>
    </source>
</evidence>
<dbReference type="EMBL" id="RYZZ01000001">
    <property type="protein sequence ID" value="RUQ32558.1"/>
    <property type="molecule type" value="Genomic_DNA"/>
</dbReference>
<sequence>MVSVAPFPLICYPNESRSITFLQEVSHLFTDFLTVDGWLHLGISVGVFALFIGLRKVFTTYVFKFFLRFAERRNINTAANIMLALEKPFRWLIVLIGIFIALHYFPFEPISDTTEKKLFRSTFIVLASWSLMNLSSIATLLFPKIIKKLDMDVDQIIMPFITKIINVIIFALAVSIIAEEWGFNVNGFVAGLGLGGLAFALAAKETLSNLFGGIVIVTEKPFTIGDWIKTPSVEGTVEDITFRSTKIRTFAQALVTVPNSTLSNEPIINWSKMGKRQIAFHLGLSYDTPKKKLEQVITRIEDMLIRHDQIHPDTILVKFDQFNDSSLDVYLYFFTNLTDFAGHLNIKEDINFQIMEILEEENVSIAFPTRTLIVQSDSMENKPELENARGLY</sequence>
<gene>
    <name evidence="11" type="ORF">ELQ35_00185</name>
</gene>
<feature type="transmembrane region" description="Helical" evidence="7">
    <location>
        <begin position="183"/>
        <end position="203"/>
    </location>
</feature>
<reference evidence="11 12" key="1">
    <citation type="submission" date="2018-12" db="EMBL/GenBank/DDBJ databases">
        <title>Bacillus chawlae sp. nov., Bacillus glennii sp. nov., and Bacillus saganii sp. nov. Isolated from the Vehicle Assembly Building at Kennedy Space Center where the Viking Spacecraft were Assembled.</title>
        <authorList>
            <person name="Seuylemezian A."/>
            <person name="Vaishampayan P."/>
        </authorList>
    </citation>
    <scope>NUCLEOTIDE SEQUENCE [LARGE SCALE GENOMIC DNA]</scope>
    <source>
        <strain evidence="11 12">L5</strain>
    </source>
</reference>
<comment type="subcellular location">
    <subcellularLocation>
        <location evidence="1">Cell membrane</location>
        <topology evidence="1">Multi-pass membrane protein</topology>
    </subcellularLocation>
</comment>
<evidence type="ECO:0000256" key="3">
    <source>
        <dbReference type="ARBA" id="ARBA00022475"/>
    </source>
</evidence>
<feature type="domain" description="Mechanosensitive ion channel transmembrane helices 2/3" evidence="10">
    <location>
        <begin position="163"/>
        <end position="204"/>
    </location>
</feature>
<feature type="transmembrane region" description="Helical" evidence="7">
    <location>
        <begin position="118"/>
        <end position="143"/>
    </location>
</feature>
<feature type="domain" description="Mechanosensitive ion channel MscS C-terminal" evidence="9">
    <location>
        <begin position="280"/>
        <end position="365"/>
    </location>
</feature>
<protein>
    <submittedName>
        <fullName evidence="11">Mechanosensitive ion channel family protein</fullName>
    </submittedName>
</protein>
<evidence type="ECO:0000256" key="6">
    <source>
        <dbReference type="ARBA" id="ARBA00023136"/>
    </source>
</evidence>
<comment type="similarity">
    <text evidence="2">Belongs to the MscS (TC 1.A.23) family.</text>
</comment>
<dbReference type="InterPro" id="IPR006685">
    <property type="entry name" value="MscS_channel_2nd"/>
</dbReference>
<dbReference type="InterPro" id="IPR011014">
    <property type="entry name" value="MscS_channel_TM-2"/>
</dbReference>
<dbReference type="InterPro" id="IPR049142">
    <property type="entry name" value="MS_channel_1st"/>
</dbReference>
<dbReference type="Gene3D" id="1.10.287.1260">
    <property type="match status" value="1"/>
</dbReference>
<keyword evidence="3" id="KW-1003">Cell membrane</keyword>
<dbReference type="SUPFAM" id="SSF50182">
    <property type="entry name" value="Sm-like ribonucleoproteins"/>
    <property type="match status" value="1"/>
</dbReference>
<evidence type="ECO:0000256" key="2">
    <source>
        <dbReference type="ARBA" id="ARBA00008017"/>
    </source>
</evidence>
<dbReference type="InterPro" id="IPR023408">
    <property type="entry name" value="MscS_beta-dom_sf"/>
</dbReference>